<keyword evidence="3" id="KW-0812">Transmembrane</keyword>
<keyword evidence="4 9" id="KW-0732">Signal</keyword>
<name>A0ABR1AV35_POLSC</name>
<protein>
    <recommendedName>
        <fullName evidence="12">Protein sleepless</fullName>
    </recommendedName>
</protein>
<evidence type="ECO:0000256" key="7">
    <source>
        <dbReference type="ARBA" id="ARBA00023180"/>
    </source>
</evidence>
<evidence type="ECO:0000313" key="11">
    <source>
        <dbReference type="Proteomes" id="UP001359485"/>
    </source>
</evidence>
<keyword evidence="2" id="KW-0336">GPI-anchor</keyword>
<organism evidence="10 11">
    <name type="scientific">Polyplax serrata</name>
    <name type="common">Common mouse louse</name>
    <dbReference type="NCBI Taxonomy" id="468196"/>
    <lineage>
        <taxon>Eukaryota</taxon>
        <taxon>Metazoa</taxon>
        <taxon>Ecdysozoa</taxon>
        <taxon>Arthropoda</taxon>
        <taxon>Hexapoda</taxon>
        <taxon>Insecta</taxon>
        <taxon>Pterygota</taxon>
        <taxon>Neoptera</taxon>
        <taxon>Paraneoptera</taxon>
        <taxon>Psocodea</taxon>
        <taxon>Troctomorpha</taxon>
        <taxon>Phthiraptera</taxon>
        <taxon>Anoplura</taxon>
        <taxon>Polyplacidae</taxon>
        <taxon>Polyplax</taxon>
    </lineage>
</organism>
<evidence type="ECO:0000256" key="1">
    <source>
        <dbReference type="ARBA" id="ARBA00004589"/>
    </source>
</evidence>
<evidence type="ECO:0000256" key="6">
    <source>
        <dbReference type="ARBA" id="ARBA00023136"/>
    </source>
</evidence>
<feature type="chain" id="PRO_5045084418" description="Protein sleepless" evidence="9">
    <location>
        <begin position="24"/>
        <end position="144"/>
    </location>
</feature>
<keyword evidence="7" id="KW-0325">Glycoprotein</keyword>
<evidence type="ECO:0008006" key="12">
    <source>
        <dbReference type="Google" id="ProtNLM"/>
    </source>
</evidence>
<evidence type="ECO:0000256" key="8">
    <source>
        <dbReference type="ARBA" id="ARBA00023288"/>
    </source>
</evidence>
<accession>A0ABR1AV35</accession>
<evidence type="ECO:0000256" key="5">
    <source>
        <dbReference type="ARBA" id="ARBA00022989"/>
    </source>
</evidence>
<evidence type="ECO:0000256" key="2">
    <source>
        <dbReference type="ARBA" id="ARBA00022622"/>
    </source>
</evidence>
<dbReference type="EMBL" id="JAWJWF010000045">
    <property type="protein sequence ID" value="KAK6627809.1"/>
    <property type="molecule type" value="Genomic_DNA"/>
</dbReference>
<keyword evidence="8" id="KW-0449">Lipoprotein</keyword>
<keyword evidence="6" id="KW-0472">Membrane</keyword>
<dbReference type="Proteomes" id="UP001359485">
    <property type="component" value="Unassembled WGS sequence"/>
</dbReference>
<dbReference type="PANTHER" id="PTHR33562:SF2">
    <property type="entry name" value="PROTEIN QUIVER"/>
    <property type="match status" value="1"/>
</dbReference>
<dbReference type="InterPro" id="IPR050975">
    <property type="entry name" value="Sleep_regulator"/>
</dbReference>
<gene>
    <name evidence="10" type="ORF">RUM44_010288</name>
</gene>
<comment type="subcellular location">
    <subcellularLocation>
        <location evidence="1">Membrane</location>
        <topology evidence="1">Lipid-anchor</topology>
        <topology evidence="1">GPI-anchor</topology>
    </subcellularLocation>
</comment>
<dbReference type="InterPro" id="IPR031424">
    <property type="entry name" value="QVR-like"/>
</dbReference>
<feature type="signal peptide" evidence="9">
    <location>
        <begin position="1"/>
        <end position="23"/>
    </location>
</feature>
<evidence type="ECO:0000256" key="3">
    <source>
        <dbReference type="ARBA" id="ARBA00022692"/>
    </source>
</evidence>
<sequence length="144" mass="16210">MASKIVSFGLIVVFLGLINSGDGIKCWECNSERDYNCRDPFNFTHFPLVDCDRKSAHNTYLQSYSVCRKTVHRVNGELQVERSCAWEQAYDNNRPCSSVRSSPYSVVEHCSTCNTDACNAAFSMNAGMRVLPITMLVYLGAKYL</sequence>
<evidence type="ECO:0000256" key="4">
    <source>
        <dbReference type="ARBA" id="ARBA00022729"/>
    </source>
</evidence>
<dbReference type="CDD" id="cd23593">
    <property type="entry name" value="TFP_LU_ECD_Twit"/>
    <property type="match status" value="1"/>
</dbReference>
<dbReference type="PANTHER" id="PTHR33562">
    <property type="entry name" value="ATILLA, ISOFORM B-RELATED-RELATED"/>
    <property type="match status" value="1"/>
</dbReference>
<evidence type="ECO:0000313" key="10">
    <source>
        <dbReference type="EMBL" id="KAK6627809.1"/>
    </source>
</evidence>
<keyword evidence="5" id="KW-1133">Transmembrane helix</keyword>
<proteinExistence type="predicted"/>
<evidence type="ECO:0000256" key="9">
    <source>
        <dbReference type="SAM" id="SignalP"/>
    </source>
</evidence>
<keyword evidence="11" id="KW-1185">Reference proteome</keyword>
<dbReference type="Pfam" id="PF17064">
    <property type="entry name" value="QVR"/>
    <property type="match status" value="1"/>
</dbReference>
<comment type="caution">
    <text evidence="10">The sequence shown here is derived from an EMBL/GenBank/DDBJ whole genome shotgun (WGS) entry which is preliminary data.</text>
</comment>
<reference evidence="10 11" key="1">
    <citation type="submission" date="2023-09" db="EMBL/GenBank/DDBJ databases">
        <title>Genomes of two closely related lineages of the louse Polyplax serrata with different host specificities.</title>
        <authorList>
            <person name="Martinu J."/>
            <person name="Tarabai H."/>
            <person name="Stefka J."/>
            <person name="Hypsa V."/>
        </authorList>
    </citation>
    <scope>NUCLEOTIDE SEQUENCE [LARGE SCALE GENOMIC DNA]</scope>
    <source>
        <strain evidence="10">98ZLc_SE</strain>
    </source>
</reference>